<proteinExistence type="inferred from homology"/>
<keyword evidence="3" id="KW-0175">Coiled coil</keyword>
<dbReference type="InterPro" id="IPR003798">
    <property type="entry name" value="DNA_recombination_RmuC"/>
</dbReference>
<dbReference type="PANTHER" id="PTHR30563">
    <property type="entry name" value="DNA RECOMBINATION PROTEIN RMUC"/>
    <property type="match status" value="1"/>
</dbReference>
<comment type="function">
    <text evidence="1">Involved in DNA recombination.</text>
</comment>
<sequence>MTSLLAALSLLLLIFLFLAVRRIVSDAAILAGQQVRYAKLESELEFERSRFSDQAGYLEASEARLQEAFENLSRRMLDERGRALGEDSRVRMDALLHPLREQLEAFRRRVDEVHVKDVELSGQLRLQVQQLMQLNSRVSDEANNLARAIKGESKVQGDWGEFVIERIFESSGLLEGREYLVQESFRDEAGRLLRPDFMVNIPGGKSIVVDAKVSLTAYDRYSALEDGAERKEALKEHVASVRRHISELEQKDYSGIGGNRTLDFIIMCIPVEPAWQAAMQGDPEIVYELSGRNVVICGPATLMITLKLIAQIWRRENENRNAEKIAEKAGKIHDQVVLVAESLLDARKKLAGVNDAFDIALRRLSEGKGNLLGRVDEIRKLGAKVGRKIPDELLLKEDGEDDEG</sequence>
<dbReference type="AlphaFoldDB" id="A0A165LN11"/>
<evidence type="ECO:0000256" key="4">
    <source>
        <dbReference type="ARBA" id="ARBA00023172"/>
    </source>
</evidence>
<accession>A0A165LN11</accession>
<evidence type="ECO:0000313" key="6">
    <source>
        <dbReference type="Proteomes" id="UP000076481"/>
    </source>
</evidence>
<dbReference type="GO" id="GO:0006310">
    <property type="term" value="P:DNA recombination"/>
    <property type="evidence" value="ECO:0007669"/>
    <property type="project" value="UniProtKB-KW"/>
</dbReference>
<organism evidence="5 6">
    <name type="scientific">Pelodictyon luteolum</name>
    <dbReference type="NCBI Taxonomy" id="1100"/>
    <lineage>
        <taxon>Bacteria</taxon>
        <taxon>Pseudomonadati</taxon>
        <taxon>Chlorobiota</taxon>
        <taxon>Chlorobiia</taxon>
        <taxon>Chlorobiales</taxon>
        <taxon>Chlorobiaceae</taxon>
        <taxon>Chlorobium/Pelodictyon group</taxon>
        <taxon>Pelodictyon</taxon>
    </lineage>
</organism>
<dbReference type="RefSeq" id="WP_303681579.1">
    <property type="nucleotide sequence ID" value="NZ_LVWG01000030.1"/>
</dbReference>
<evidence type="ECO:0000313" key="5">
    <source>
        <dbReference type="EMBL" id="KZK74231.1"/>
    </source>
</evidence>
<dbReference type="PANTHER" id="PTHR30563:SF0">
    <property type="entry name" value="DNA RECOMBINATION PROTEIN RMUC"/>
    <property type="match status" value="1"/>
</dbReference>
<gene>
    <name evidence="5" type="ORF">A3K90_04770</name>
</gene>
<name>A0A165LN11_PELLU</name>
<evidence type="ECO:0000256" key="3">
    <source>
        <dbReference type="ARBA" id="ARBA00023054"/>
    </source>
</evidence>
<protein>
    <recommendedName>
        <fullName evidence="7">DNA recombination protein RmuC</fullName>
    </recommendedName>
</protein>
<reference evidence="5 6" key="1">
    <citation type="submission" date="2016-03" db="EMBL/GenBank/DDBJ databases">
        <title>Speciation and ecological success in dimly lit waters: horizontal gene transfer in a green sulfur bacteria bloom unveiled by metagenomic assembly.</title>
        <authorList>
            <person name="Llorens-Mares T."/>
            <person name="Liu Z."/>
            <person name="Allen L.Z."/>
            <person name="Rusch D.B."/>
            <person name="Craig M.T."/>
            <person name="Dupont C.L."/>
            <person name="Bryant D.A."/>
            <person name="Casamayor E.O."/>
        </authorList>
    </citation>
    <scope>NUCLEOTIDE SEQUENCE [LARGE SCALE GENOMIC DNA]</scope>
    <source>
        <strain evidence="5">CIII</strain>
    </source>
</reference>
<dbReference type="Proteomes" id="UP000076481">
    <property type="component" value="Unassembled WGS sequence"/>
</dbReference>
<dbReference type="Pfam" id="PF02646">
    <property type="entry name" value="RmuC"/>
    <property type="match status" value="1"/>
</dbReference>
<dbReference type="EMBL" id="LVWG01000030">
    <property type="protein sequence ID" value="KZK74231.1"/>
    <property type="molecule type" value="Genomic_DNA"/>
</dbReference>
<evidence type="ECO:0000256" key="1">
    <source>
        <dbReference type="ARBA" id="ARBA00003416"/>
    </source>
</evidence>
<evidence type="ECO:0008006" key="7">
    <source>
        <dbReference type="Google" id="ProtNLM"/>
    </source>
</evidence>
<comment type="similarity">
    <text evidence="2">Belongs to the RmuC family.</text>
</comment>
<comment type="caution">
    <text evidence="5">The sequence shown here is derived from an EMBL/GenBank/DDBJ whole genome shotgun (WGS) entry which is preliminary data.</text>
</comment>
<keyword evidence="4" id="KW-0233">DNA recombination</keyword>
<evidence type="ECO:0000256" key="2">
    <source>
        <dbReference type="ARBA" id="ARBA00009840"/>
    </source>
</evidence>